<comment type="caution">
    <text evidence="1">The sequence shown here is derived from an EMBL/GenBank/DDBJ whole genome shotgun (WGS) entry which is preliminary data.</text>
</comment>
<name>A0ABD3K7T7_EUCGL</name>
<evidence type="ECO:0000313" key="1">
    <source>
        <dbReference type="EMBL" id="KAL3734997.1"/>
    </source>
</evidence>
<proteinExistence type="predicted"/>
<reference evidence="1 2" key="1">
    <citation type="submission" date="2024-11" db="EMBL/GenBank/DDBJ databases">
        <title>Chromosome-level genome assembly of Eucalyptus globulus Labill. provides insights into its genome evolution.</title>
        <authorList>
            <person name="Li X."/>
        </authorList>
    </citation>
    <scope>NUCLEOTIDE SEQUENCE [LARGE SCALE GENOMIC DNA]</scope>
    <source>
        <strain evidence="1">CL2024</strain>
        <tissue evidence="1">Fresh tender leaves</tissue>
    </source>
</reference>
<dbReference type="EMBL" id="JBJKBG010000006">
    <property type="protein sequence ID" value="KAL3734997.1"/>
    <property type="molecule type" value="Genomic_DNA"/>
</dbReference>
<organism evidence="1 2">
    <name type="scientific">Eucalyptus globulus</name>
    <name type="common">Tasmanian blue gum</name>
    <dbReference type="NCBI Taxonomy" id="34317"/>
    <lineage>
        <taxon>Eukaryota</taxon>
        <taxon>Viridiplantae</taxon>
        <taxon>Streptophyta</taxon>
        <taxon>Embryophyta</taxon>
        <taxon>Tracheophyta</taxon>
        <taxon>Spermatophyta</taxon>
        <taxon>Magnoliopsida</taxon>
        <taxon>eudicotyledons</taxon>
        <taxon>Gunneridae</taxon>
        <taxon>Pentapetalae</taxon>
        <taxon>rosids</taxon>
        <taxon>malvids</taxon>
        <taxon>Myrtales</taxon>
        <taxon>Myrtaceae</taxon>
        <taxon>Myrtoideae</taxon>
        <taxon>Eucalypteae</taxon>
        <taxon>Eucalyptus</taxon>
    </lineage>
</organism>
<evidence type="ECO:0000313" key="2">
    <source>
        <dbReference type="Proteomes" id="UP001634007"/>
    </source>
</evidence>
<protein>
    <submittedName>
        <fullName evidence="1">Uncharacterized protein</fullName>
    </submittedName>
</protein>
<gene>
    <name evidence="1" type="ORF">ACJRO7_024197</name>
</gene>
<keyword evidence="2" id="KW-1185">Reference proteome</keyword>
<accession>A0ABD3K7T7</accession>
<dbReference type="AlphaFoldDB" id="A0ABD3K7T7"/>
<dbReference type="Proteomes" id="UP001634007">
    <property type="component" value="Unassembled WGS sequence"/>
</dbReference>
<dbReference type="Pfam" id="PF01190">
    <property type="entry name" value="Pollen_Ole_e_1"/>
    <property type="match status" value="1"/>
</dbReference>
<sequence>MRVIGSWGDSISTVRSMRYLHIQVSRVSLSTILVSKCEKGAKVSLTCMDQRHKVIFYRSSDTYGAGQFNIIINNYINEKQPSEKLCLVRLVSSLDLCNVATNFAGGCRAVKLSCPSSVHREVIKYAVGPLYLDPLNGWVGSGHKWSDPNRPI</sequence>